<dbReference type="SMART" id="SM00869">
    <property type="entry name" value="Autotransporter"/>
    <property type="match status" value="1"/>
</dbReference>
<keyword evidence="4" id="KW-1185">Reference proteome</keyword>
<dbReference type="InterPro" id="IPR013425">
    <property type="entry name" value="Autotrns_rpt"/>
</dbReference>
<dbReference type="Gene3D" id="2.40.128.130">
    <property type="entry name" value="Autotransporter beta-domain"/>
    <property type="match status" value="1"/>
</dbReference>
<dbReference type="SUPFAM" id="SSF51126">
    <property type="entry name" value="Pectin lyase-like"/>
    <property type="match status" value="1"/>
</dbReference>
<protein>
    <submittedName>
        <fullName evidence="3">RNA-binding protein</fullName>
    </submittedName>
</protein>
<dbReference type="InterPro" id="IPR051551">
    <property type="entry name" value="Autotransporter_adhesion"/>
</dbReference>
<dbReference type="AlphaFoldDB" id="A0A0J1B3F1"/>
<dbReference type="PANTHER" id="PTHR35037">
    <property type="entry name" value="C-TERMINAL REGION OF AIDA-LIKE PROTEIN"/>
    <property type="match status" value="1"/>
</dbReference>
<evidence type="ECO:0000259" key="2">
    <source>
        <dbReference type="PROSITE" id="PS51208"/>
    </source>
</evidence>
<dbReference type="PROSITE" id="PS51208">
    <property type="entry name" value="AUTOTRANSPORTER"/>
    <property type="match status" value="1"/>
</dbReference>
<evidence type="ECO:0000313" key="3">
    <source>
        <dbReference type="EMBL" id="KLU01153.1"/>
    </source>
</evidence>
<accession>A0A0J1B3F1</accession>
<dbReference type="InterPro" id="IPR011050">
    <property type="entry name" value="Pectin_lyase_fold/virulence"/>
</dbReference>
<comment type="caution">
    <text evidence="3">The sequence shown here is derived from an EMBL/GenBank/DDBJ whole genome shotgun (WGS) entry which is preliminary data.</text>
</comment>
<feature type="domain" description="Autotransporter" evidence="2">
    <location>
        <begin position="708"/>
        <end position="989"/>
    </location>
</feature>
<dbReference type="PANTHER" id="PTHR35037:SF3">
    <property type="entry name" value="C-TERMINAL REGION OF AIDA-LIKE PROTEIN"/>
    <property type="match status" value="1"/>
</dbReference>
<gene>
    <name evidence="3" type="ORF">RISK_006722</name>
</gene>
<evidence type="ECO:0000313" key="4">
    <source>
        <dbReference type="Proteomes" id="UP000036367"/>
    </source>
</evidence>
<dbReference type="PATRIC" id="fig|595434.4.peg.6400"/>
<proteinExistence type="predicted"/>
<organism evidence="3 4">
    <name type="scientific">Rhodopirellula islandica</name>
    <dbReference type="NCBI Taxonomy" id="595434"/>
    <lineage>
        <taxon>Bacteria</taxon>
        <taxon>Pseudomonadati</taxon>
        <taxon>Planctomycetota</taxon>
        <taxon>Planctomycetia</taxon>
        <taxon>Pirellulales</taxon>
        <taxon>Pirellulaceae</taxon>
        <taxon>Rhodopirellula</taxon>
    </lineage>
</organism>
<dbReference type="Pfam" id="PF20585">
    <property type="entry name" value="Pectate_lyase_5"/>
    <property type="match status" value="1"/>
</dbReference>
<dbReference type="STRING" id="595434.RISK_006722"/>
<evidence type="ECO:0000256" key="1">
    <source>
        <dbReference type="ARBA" id="ARBA00022729"/>
    </source>
</evidence>
<dbReference type="Proteomes" id="UP000036367">
    <property type="component" value="Unassembled WGS sequence"/>
</dbReference>
<reference evidence="3" key="1">
    <citation type="submission" date="2015-05" db="EMBL/GenBank/DDBJ databases">
        <title>Permanent draft genome of Rhodopirellula islandicus K833.</title>
        <authorList>
            <person name="Kizina J."/>
            <person name="Richter M."/>
            <person name="Glockner F.O."/>
            <person name="Harder J."/>
        </authorList>
    </citation>
    <scope>NUCLEOTIDE SEQUENCE [LARGE SCALE GENOMIC DNA]</scope>
    <source>
        <strain evidence="3">K833</strain>
    </source>
</reference>
<dbReference type="NCBIfam" id="TIGR02601">
    <property type="entry name" value="autotrns_rpt"/>
    <property type="match status" value="2"/>
</dbReference>
<dbReference type="Pfam" id="PF12951">
    <property type="entry name" value="PATR"/>
    <property type="match status" value="2"/>
</dbReference>
<name>A0A0J1B3F1_RHOIS</name>
<dbReference type="InterPro" id="IPR005546">
    <property type="entry name" value="Autotransporte_beta"/>
</dbReference>
<dbReference type="EMBL" id="LECT01000055">
    <property type="protein sequence ID" value="KLU01153.1"/>
    <property type="molecule type" value="Genomic_DNA"/>
</dbReference>
<dbReference type="SUPFAM" id="SSF103515">
    <property type="entry name" value="Autotransporter"/>
    <property type="match status" value="1"/>
</dbReference>
<dbReference type="InterPro" id="IPR036709">
    <property type="entry name" value="Autotransporte_beta_dom_sf"/>
</dbReference>
<sequence>MAGVAMVGPSWAGTIDVADEAEFNTAITNSVAGDTIRLTAGITLTGNLNNLDKNLTIDGNGQTLSGASQYRPFFVESGTVVIENLTVENGKGQGGNGGDGYYGGGGGLGAGGAVFVDENANVTLRDVSFQGNNATGGNGAALISHDGGGGGGGYIGNGSAATGLTGALGGNGGGGNGGDQGSNGSAGSFGGGGGGIGATSGGVGGDGGFGGGGGGGYTVNGGGGFGGGDGYYGGGGGAGLGGAVFVREGGTLQIEKTSGTGNAGFSGGSALGGGAGPYSAQAGQGIGTGMFLNDVQATINVANGQAMTIADTIGGNAGGGIVKSGAGTLTLSGANSYTGGTTVSAGELIGNTTSLQGNIDNDAAVQFNQAADGTYSGVVSGTGSLTKSGSEALTLSGVNTYLGTTTVSAGRLAINGSTTSATTVAAGAELGGSGTITGDVINNGRLAAGNSIGTLNVTGNYTAADNSTMVVEIQPSAAPVAGTDNDLVAVTGAATISNVGTTVQVDGTAGTYTHNTQYTFLTTTGGLTGTFGSITDNLAFFDAALGYTANNAFFMLTENSSDYASVAGTGNQRSVAAAIDRNSAGATGDFRDLLDEFRPMTNAQVQNGLSQLGASVNGSSQQVGIQGTSQLMGVLSRQLRGSMSPGFGASSFSGGSGGFASAQRTGISGPSSSPVADSAIALVSYQESGGGLAGPSYDGACDSLGCGRRSPSWLGWTTGYGLGGSAQGDGNADGIQYGLGGVTFGIEKFVDDCTRIGFFGGYVGSQVTTDNTNQSRTSNGGNFGTLLTHASGNHYGIAIGGFQFDGITSERNMQIGALSATADGETEGWQTFAYGERGLNLQLSDAVLLRPFAGLQYVYARQNGFTETGAGVMNLTVDGNDTHSLRSLLGGELEFAAWASRGLRITPQLRAIYMHEFLDSSTLVNSQFAGVGGSGFSSEGLDLGRDWGIAGGGLSSQLTDRWSLRADYNLQFNEHQVHHVGSGTLSYVW</sequence>
<dbReference type="InterPro" id="IPR046776">
    <property type="entry name" value="Pectate_lyase_5"/>
</dbReference>
<keyword evidence="1" id="KW-0732">Signal</keyword>
<dbReference type="Pfam" id="PF03797">
    <property type="entry name" value="Autotransporter"/>
    <property type="match status" value="1"/>
</dbReference>